<dbReference type="Proteomes" id="UP000332933">
    <property type="component" value="Unassembled WGS sequence"/>
</dbReference>
<dbReference type="InterPro" id="IPR036400">
    <property type="entry name" value="Cyt_B5-like_heme/steroid_sf"/>
</dbReference>
<dbReference type="GO" id="GO:0016020">
    <property type="term" value="C:membrane"/>
    <property type="evidence" value="ECO:0007669"/>
    <property type="project" value="TreeGrafter"/>
</dbReference>
<organism evidence="2 3">
    <name type="scientific">Aphanomyces stellatus</name>
    <dbReference type="NCBI Taxonomy" id="120398"/>
    <lineage>
        <taxon>Eukaryota</taxon>
        <taxon>Sar</taxon>
        <taxon>Stramenopiles</taxon>
        <taxon>Oomycota</taxon>
        <taxon>Saprolegniomycetes</taxon>
        <taxon>Saprolegniales</taxon>
        <taxon>Verrucalvaceae</taxon>
        <taxon>Aphanomyces</taxon>
    </lineage>
</organism>
<reference evidence="1" key="2">
    <citation type="submission" date="2019-06" db="EMBL/GenBank/DDBJ databases">
        <title>Genomics analysis of Aphanomyces spp. identifies a new class of oomycete effector associated with host adaptation.</title>
        <authorList>
            <person name="Gaulin E."/>
        </authorList>
    </citation>
    <scope>NUCLEOTIDE SEQUENCE</scope>
    <source>
        <strain evidence="1">CBS 578.67</strain>
    </source>
</reference>
<dbReference type="PANTHER" id="PTHR10281:SF76">
    <property type="entry name" value="CALCUTTA CUP-RELATED"/>
    <property type="match status" value="1"/>
</dbReference>
<evidence type="ECO:0000313" key="3">
    <source>
        <dbReference type="Proteomes" id="UP000332933"/>
    </source>
</evidence>
<sequence length="281" mass="30504">MKVAHATTTLAVLAGSLCAASVFLYTRRKKDSAVRYLTLADLKAHPQWVSLCGIVFAVDPHLLGPDGVYGDIGGHDATTAFCGRMYTGDSRTGDAAIADALELDREIDAPLTDDEAAALHAWIATFQAKFSIVGYLSDLFSTSSWDSFRTHGSRDGSTAAMAPRCPMGFGTRRPSQMPPTIDASSSSSKHWIIFSGTRYDVSDAPSFAKGSPFAIYVGHDITYALAIGSRDERDLDVPLDGDHVQLTFGQQKAVAQYRQAFDASFRVIERIDDRPDDANRR</sequence>
<protein>
    <submittedName>
        <fullName evidence="2">Aste57867_21700 protein</fullName>
    </submittedName>
</protein>
<dbReference type="EMBL" id="VJMH01006993">
    <property type="protein sequence ID" value="KAF0686513.1"/>
    <property type="molecule type" value="Genomic_DNA"/>
</dbReference>
<dbReference type="EMBL" id="CAADRA010007019">
    <property type="protein sequence ID" value="VFT98369.1"/>
    <property type="molecule type" value="Genomic_DNA"/>
</dbReference>
<dbReference type="GO" id="GO:0012505">
    <property type="term" value="C:endomembrane system"/>
    <property type="evidence" value="ECO:0007669"/>
    <property type="project" value="TreeGrafter"/>
</dbReference>
<dbReference type="SUPFAM" id="SSF55856">
    <property type="entry name" value="Cytochrome b5-like heme/steroid binding domain"/>
    <property type="match status" value="1"/>
</dbReference>
<gene>
    <name evidence="2" type="primary">Aste57867_21700</name>
    <name evidence="1" type="ORF">As57867_021631</name>
    <name evidence="2" type="ORF">ASTE57867_21700</name>
</gene>
<evidence type="ECO:0000313" key="1">
    <source>
        <dbReference type="EMBL" id="KAF0686513.1"/>
    </source>
</evidence>
<dbReference type="Gene3D" id="3.10.120.10">
    <property type="entry name" value="Cytochrome b5-like heme/steroid binding domain"/>
    <property type="match status" value="2"/>
</dbReference>
<name>A0A485LIX0_9STRA</name>
<dbReference type="OrthoDB" id="194358at2759"/>
<dbReference type="AlphaFoldDB" id="A0A485LIX0"/>
<accession>A0A485LIX0</accession>
<reference evidence="2 3" key="1">
    <citation type="submission" date="2019-03" db="EMBL/GenBank/DDBJ databases">
        <authorList>
            <person name="Gaulin E."/>
            <person name="Dumas B."/>
        </authorList>
    </citation>
    <scope>NUCLEOTIDE SEQUENCE [LARGE SCALE GENOMIC DNA]</scope>
    <source>
        <strain evidence="2">CBS 568.67</strain>
    </source>
</reference>
<evidence type="ECO:0000313" key="2">
    <source>
        <dbReference type="EMBL" id="VFT98369.1"/>
    </source>
</evidence>
<proteinExistence type="predicted"/>
<keyword evidence="3" id="KW-1185">Reference proteome</keyword>
<dbReference type="PANTHER" id="PTHR10281">
    <property type="entry name" value="MEMBRANE-ASSOCIATED PROGESTERONE RECEPTOR COMPONENT-RELATED"/>
    <property type="match status" value="1"/>
</dbReference>
<dbReference type="InterPro" id="IPR050577">
    <property type="entry name" value="MAPR/NEUFC/NENF-like"/>
</dbReference>